<dbReference type="InterPro" id="IPR044974">
    <property type="entry name" value="Disease_R_plants"/>
</dbReference>
<dbReference type="Proteomes" id="UP001244341">
    <property type="component" value="Chromosome 11b"/>
</dbReference>
<protein>
    <recommendedName>
        <fullName evidence="1">NB-ARC domain-containing protein</fullName>
    </recommendedName>
</protein>
<sequence length="503" mass="54297">MEQDHQANTVVQHRDVFLSHSGVTRGVVSTIHWELLRPGNITVLDIDDLVAGQWSQQTLKPALLAARAVVVVVKAVPVFYKLKRSECRAGSLSAAVEKALHKNPRASTEAGYQQLVADLDAIACCGNLDFSNPQTSDTDVAVWVVREVALKVGSAAAYLPPETRGIDEEVERLADLLKGGGMLGLYGPGGVGKTTLATALYNRLLTEQPHFQPHGTAAQVQLAEFVDDKHVKIRDELMCLNDLLIQMGSLPLIGLPAADIDVDLVTGVAGRPLLLFCDNVWDSAHLQRLLAHFKSRSKASVIIATSRSTRYFPRSTWLRVALAPIADLLVREQIISAYAGMSFNGLSHAARQHLDSILVKSSGLPLALQAVGRYIAIEEDPTDARSWQKALGELNRFTSAEQRDATSMAADVAAVFCRTSSYALPVATVEANKKALYAACGAKVTILGTGMQGNCATIKQQVADEATWKKYSDCEKTPANAQYYKPLSEASKACASYQTQGAC</sequence>
<evidence type="ECO:0000259" key="1">
    <source>
        <dbReference type="Pfam" id="PF00931"/>
    </source>
</evidence>
<keyword evidence="3" id="KW-1185">Reference proteome</keyword>
<evidence type="ECO:0000313" key="2">
    <source>
        <dbReference type="EMBL" id="WIA19960.1"/>
    </source>
</evidence>
<dbReference type="PANTHER" id="PTHR11017">
    <property type="entry name" value="LEUCINE-RICH REPEAT-CONTAINING PROTEIN"/>
    <property type="match status" value="1"/>
</dbReference>
<reference evidence="2 3" key="1">
    <citation type="submission" date="2023-05" db="EMBL/GenBank/DDBJ databases">
        <title>A 100% complete, gapless, phased diploid assembly of the Scenedesmus obliquus UTEX 3031 genome.</title>
        <authorList>
            <person name="Biondi T.C."/>
            <person name="Hanschen E.R."/>
            <person name="Kwon T."/>
            <person name="Eng W."/>
            <person name="Kruse C.P.S."/>
            <person name="Koehler S.I."/>
            <person name="Kunde Y."/>
            <person name="Gleasner C.D."/>
            <person name="You Mak K.T."/>
            <person name="Polle J."/>
            <person name="Hovde B.T."/>
            <person name="Starkenburg S.R."/>
        </authorList>
    </citation>
    <scope>NUCLEOTIDE SEQUENCE [LARGE SCALE GENOMIC DNA]</scope>
    <source>
        <strain evidence="2 3">DOE0152z</strain>
    </source>
</reference>
<gene>
    <name evidence="2" type="ORF">OEZ85_005840</name>
</gene>
<dbReference type="Gene3D" id="3.40.50.300">
    <property type="entry name" value="P-loop containing nucleotide triphosphate hydrolases"/>
    <property type="match status" value="1"/>
</dbReference>
<evidence type="ECO:0000313" key="3">
    <source>
        <dbReference type="Proteomes" id="UP001244341"/>
    </source>
</evidence>
<dbReference type="PRINTS" id="PR00364">
    <property type="entry name" value="DISEASERSIST"/>
</dbReference>
<accession>A0ABY8UF25</accession>
<proteinExistence type="predicted"/>
<dbReference type="SUPFAM" id="SSF52200">
    <property type="entry name" value="Toll/Interleukin receptor TIR domain"/>
    <property type="match status" value="1"/>
</dbReference>
<feature type="domain" description="NB-ARC" evidence="1">
    <location>
        <begin position="168"/>
        <end position="309"/>
    </location>
</feature>
<dbReference type="EMBL" id="CP126218">
    <property type="protein sequence ID" value="WIA19960.1"/>
    <property type="molecule type" value="Genomic_DNA"/>
</dbReference>
<dbReference type="Pfam" id="PF00931">
    <property type="entry name" value="NB-ARC"/>
    <property type="match status" value="1"/>
</dbReference>
<dbReference type="InterPro" id="IPR027417">
    <property type="entry name" value="P-loop_NTPase"/>
</dbReference>
<dbReference type="SUPFAM" id="SSF52540">
    <property type="entry name" value="P-loop containing nucleoside triphosphate hydrolases"/>
    <property type="match status" value="1"/>
</dbReference>
<organism evidence="2 3">
    <name type="scientific">Tetradesmus obliquus</name>
    <name type="common">Green alga</name>
    <name type="synonym">Acutodesmus obliquus</name>
    <dbReference type="NCBI Taxonomy" id="3088"/>
    <lineage>
        <taxon>Eukaryota</taxon>
        <taxon>Viridiplantae</taxon>
        <taxon>Chlorophyta</taxon>
        <taxon>core chlorophytes</taxon>
        <taxon>Chlorophyceae</taxon>
        <taxon>CS clade</taxon>
        <taxon>Sphaeropleales</taxon>
        <taxon>Scenedesmaceae</taxon>
        <taxon>Tetradesmus</taxon>
    </lineage>
</organism>
<dbReference type="InterPro" id="IPR002182">
    <property type="entry name" value="NB-ARC"/>
</dbReference>
<dbReference type="InterPro" id="IPR035897">
    <property type="entry name" value="Toll_tir_struct_dom_sf"/>
</dbReference>
<name>A0ABY8UF25_TETOB</name>